<dbReference type="SUPFAM" id="SSF53098">
    <property type="entry name" value="Ribonuclease H-like"/>
    <property type="match status" value="1"/>
</dbReference>
<keyword evidence="6" id="KW-1185">Reference proteome</keyword>
<dbReference type="EMBL" id="BQNB010012416">
    <property type="protein sequence ID" value="GJT03314.1"/>
    <property type="molecule type" value="Genomic_DNA"/>
</dbReference>
<evidence type="ECO:0000256" key="3">
    <source>
        <dbReference type="SAM" id="MobiDB-lite"/>
    </source>
</evidence>
<dbReference type="Pfam" id="PF00665">
    <property type="entry name" value="rve"/>
    <property type="match status" value="1"/>
</dbReference>
<dbReference type="InterPro" id="IPR025724">
    <property type="entry name" value="GAG-pre-integrase_dom"/>
</dbReference>
<dbReference type="Pfam" id="PF13976">
    <property type="entry name" value="gag_pre-integrs"/>
    <property type="match status" value="1"/>
</dbReference>
<accession>A0ABQ5AQI2</accession>
<feature type="compositionally biased region" description="Low complexity" evidence="3">
    <location>
        <begin position="345"/>
        <end position="354"/>
    </location>
</feature>
<proteinExistence type="predicted"/>
<dbReference type="PANTHER" id="PTHR42648:SF18">
    <property type="entry name" value="RETROTRANSPOSON, UNCLASSIFIED-LIKE PROTEIN"/>
    <property type="match status" value="1"/>
</dbReference>
<feature type="compositionally biased region" description="Polar residues" evidence="3">
    <location>
        <begin position="400"/>
        <end position="412"/>
    </location>
</feature>
<sequence>MTGNRSRLKKFMKKFIRTVRFGNDHFGAIMGYGDYVIGDSVISKVYYVEGLGHNLFSVDGVELLKGSRSSNLYTISVEDMMKSSPICLLSKASKNKSWLWHRRLNHLNFGTINDLARKDLVRGLPRLKFEKDHLCSACQLGKSKKYTHKPKSENTIMEVLHTLHMDLCGPMRVQSINGKKYILVIVDDYSRFTWVKFLRSKDETPEFVIKFLKQIQVGLNKTVRYIRTDNGIEFVNQVLTELYESVGIFHQKSVLRTPQHNGVVERRNRTLVEAARTMLIFSKAPMFLWAEAVATAFFGALCYPTNDSDDLGKLKATSDIRIFVGYAPNRKVGTPSSTRIDQDAPSTSHSPSSSEIQAPISHQGVAARPTIKDNDFALADNDPFVNVFAPEPSSEESSSGDVSTADSNQVSQPHDHLRKWTKDHPIDNVIVEPKNFKTEWIYKVKLDEYGDVLKNKARLVAKGYRQEEGIDFEESFAPVARIEAIRIFIANVASKNMTIYQMDVKTAFLNGELKEEVYVSQPEGFVDPDHPTHVYRLKKALYGLKQAPHAWYDTLSRFLLYNKFSKGVVDPTLFTQKTGKHILLVQIYVDDIIFASTDPKACDIFSKEMSSKFQMSMMGQMSFFLGLQVSQSPGGIFINQSKYALRILKQYGMDSCDPVDTPMVDRSKLDEDPLGILVDQTRF</sequence>
<dbReference type="InterPro" id="IPR013103">
    <property type="entry name" value="RVT_2"/>
</dbReference>
<name>A0ABQ5AQI2_9ASTR</name>
<dbReference type="InterPro" id="IPR039537">
    <property type="entry name" value="Retrotran_Ty1/copia-like"/>
</dbReference>
<evidence type="ECO:0000256" key="2">
    <source>
        <dbReference type="ARBA" id="ARBA00022801"/>
    </source>
</evidence>
<protein>
    <submittedName>
        <fullName evidence="5">Retrovirus-related pol polyprotein from transposon TNT 1-94</fullName>
    </submittedName>
</protein>
<dbReference type="PANTHER" id="PTHR42648">
    <property type="entry name" value="TRANSPOSASE, PUTATIVE-RELATED"/>
    <property type="match status" value="1"/>
</dbReference>
<feature type="region of interest" description="Disordered" evidence="3">
    <location>
        <begin position="387"/>
        <end position="419"/>
    </location>
</feature>
<feature type="domain" description="Integrase catalytic" evidence="4">
    <location>
        <begin position="146"/>
        <end position="336"/>
    </location>
</feature>
<comment type="caution">
    <text evidence="5">The sequence shown here is derived from an EMBL/GenBank/DDBJ whole genome shotgun (WGS) entry which is preliminary data.</text>
</comment>
<feature type="region of interest" description="Disordered" evidence="3">
    <location>
        <begin position="333"/>
        <end position="364"/>
    </location>
</feature>
<evidence type="ECO:0000256" key="1">
    <source>
        <dbReference type="ARBA" id="ARBA00022723"/>
    </source>
</evidence>
<keyword evidence="1" id="KW-0479">Metal-binding</keyword>
<dbReference type="PROSITE" id="PS50994">
    <property type="entry name" value="INTEGRASE"/>
    <property type="match status" value="1"/>
</dbReference>
<evidence type="ECO:0000313" key="6">
    <source>
        <dbReference type="Proteomes" id="UP001151760"/>
    </source>
</evidence>
<dbReference type="InterPro" id="IPR001584">
    <property type="entry name" value="Integrase_cat-core"/>
</dbReference>
<reference evidence="5" key="2">
    <citation type="submission" date="2022-01" db="EMBL/GenBank/DDBJ databases">
        <authorList>
            <person name="Yamashiro T."/>
            <person name="Shiraishi A."/>
            <person name="Satake H."/>
            <person name="Nakayama K."/>
        </authorList>
    </citation>
    <scope>NUCLEOTIDE SEQUENCE</scope>
</reference>
<evidence type="ECO:0000259" key="4">
    <source>
        <dbReference type="PROSITE" id="PS50994"/>
    </source>
</evidence>
<feature type="compositionally biased region" description="Low complexity" evidence="3">
    <location>
        <begin position="390"/>
        <end position="399"/>
    </location>
</feature>
<dbReference type="Gene3D" id="3.30.420.10">
    <property type="entry name" value="Ribonuclease H-like superfamily/Ribonuclease H"/>
    <property type="match status" value="1"/>
</dbReference>
<dbReference type="InterPro" id="IPR036397">
    <property type="entry name" value="RNaseH_sf"/>
</dbReference>
<keyword evidence="2" id="KW-0378">Hydrolase</keyword>
<dbReference type="InterPro" id="IPR012337">
    <property type="entry name" value="RNaseH-like_sf"/>
</dbReference>
<gene>
    <name evidence="5" type="ORF">Tco_0824483</name>
</gene>
<reference evidence="5" key="1">
    <citation type="journal article" date="2022" name="Int. J. Mol. Sci.">
        <title>Draft Genome of Tanacetum Coccineum: Genomic Comparison of Closely Related Tanacetum-Family Plants.</title>
        <authorList>
            <person name="Yamashiro T."/>
            <person name="Shiraishi A."/>
            <person name="Nakayama K."/>
            <person name="Satake H."/>
        </authorList>
    </citation>
    <scope>NUCLEOTIDE SEQUENCE</scope>
</reference>
<dbReference type="SUPFAM" id="SSF56672">
    <property type="entry name" value="DNA/RNA polymerases"/>
    <property type="match status" value="1"/>
</dbReference>
<dbReference type="Pfam" id="PF07727">
    <property type="entry name" value="RVT_2"/>
    <property type="match status" value="1"/>
</dbReference>
<dbReference type="InterPro" id="IPR043502">
    <property type="entry name" value="DNA/RNA_pol_sf"/>
</dbReference>
<organism evidence="5 6">
    <name type="scientific">Tanacetum coccineum</name>
    <dbReference type="NCBI Taxonomy" id="301880"/>
    <lineage>
        <taxon>Eukaryota</taxon>
        <taxon>Viridiplantae</taxon>
        <taxon>Streptophyta</taxon>
        <taxon>Embryophyta</taxon>
        <taxon>Tracheophyta</taxon>
        <taxon>Spermatophyta</taxon>
        <taxon>Magnoliopsida</taxon>
        <taxon>eudicotyledons</taxon>
        <taxon>Gunneridae</taxon>
        <taxon>Pentapetalae</taxon>
        <taxon>asterids</taxon>
        <taxon>campanulids</taxon>
        <taxon>Asterales</taxon>
        <taxon>Asteraceae</taxon>
        <taxon>Asteroideae</taxon>
        <taxon>Anthemideae</taxon>
        <taxon>Anthemidinae</taxon>
        <taxon>Tanacetum</taxon>
    </lineage>
</organism>
<evidence type="ECO:0000313" key="5">
    <source>
        <dbReference type="EMBL" id="GJT03314.1"/>
    </source>
</evidence>
<dbReference type="Proteomes" id="UP001151760">
    <property type="component" value="Unassembled WGS sequence"/>
</dbReference>